<dbReference type="RefSeq" id="XP_033459006.1">
    <property type="nucleotide sequence ID" value="XM_033604939.1"/>
</dbReference>
<reference evidence="3" key="3">
    <citation type="submission" date="2025-08" db="UniProtKB">
        <authorList>
            <consortium name="RefSeq"/>
        </authorList>
    </citation>
    <scope>IDENTIFICATION</scope>
    <source>
        <strain evidence="3">CBS 342.82</strain>
    </source>
</reference>
<keyword evidence="2" id="KW-1185">Reference proteome</keyword>
<dbReference type="GeneID" id="54362739"/>
<feature type="region of interest" description="Disordered" evidence="1">
    <location>
        <begin position="48"/>
        <end position="154"/>
    </location>
</feature>
<proteinExistence type="predicted"/>
<evidence type="ECO:0000313" key="3">
    <source>
        <dbReference type="RefSeq" id="XP_033459006.1"/>
    </source>
</evidence>
<organism evidence="3">
    <name type="scientific">Dissoconium aciculare CBS 342.82</name>
    <dbReference type="NCBI Taxonomy" id="1314786"/>
    <lineage>
        <taxon>Eukaryota</taxon>
        <taxon>Fungi</taxon>
        <taxon>Dikarya</taxon>
        <taxon>Ascomycota</taxon>
        <taxon>Pezizomycotina</taxon>
        <taxon>Dothideomycetes</taxon>
        <taxon>Dothideomycetidae</taxon>
        <taxon>Mycosphaerellales</taxon>
        <taxon>Dissoconiaceae</taxon>
        <taxon>Dissoconium</taxon>
    </lineage>
</organism>
<dbReference type="AlphaFoldDB" id="A0A6J3M1S8"/>
<evidence type="ECO:0000256" key="1">
    <source>
        <dbReference type="SAM" id="MobiDB-lite"/>
    </source>
</evidence>
<protein>
    <submittedName>
        <fullName evidence="3">Uncharacterized protein</fullName>
    </submittedName>
</protein>
<accession>A0A6J3M1S8</accession>
<name>A0A6J3M1S8_9PEZI</name>
<reference evidence="3" key="2">
    <citation type="submission" date="2020-04" db="EMBL/GenBank/DDBJ databases">
        <authorList>
            <consortium name="NCBI Genome Project"/>
        </authorList>
    </citation>
    <scope>NUCLEOTIDE SEQUENCE</scope>
    <source>
        <strain evidence="3">CBS 342.82</strain>
    </source>
</reference>
<evidence type="ECO:0000313" key="2">
    <source>
        <dbReference type="Proteomes" id="UP000504637"/>
    </source>
</evidence>
<dbReference type="Proteomes" id="UP000504637">
    <property type="component" value="Unplaced"/>
</dbReference>
<feature type="compositionally biased region" description="Polar residues" evidence="1">
    <location>
        <begin position="108"/>
        <end position="119"/>
    </location>
</feature>
<feature type="compositionally biased region" description="Polar residues" evidence="1">
    <location>
        <begin position="57"/>
        <end position="68"/>
    </location>
</feature>
<gene>
    <name evidence="3" type="ORF">K489DRAFT_380708</name>
</gene>
<sequence>MADSQAIQAGHGVATFVPVGRVIKIVHNSELQSIDIWAFVLSKPEVRHPDDLEKNHPQSAAPQNTSVKGSKKKNVKASDLPSQDDAEKATKGYLEAIESKPDPPKKNTWASYVPTSYVPSLSFGKKKDDKNAAVTDDPEEETEQQKNSRTWASYIPTGKGFRSYIPDQAKDTLSDFAKSVSGSVGNVWK</sequence>
<reference evidence="3" key="1">
    <citation type="submission" date="2020-01" db="EMBL/GenBank/DDBJ databases">
        <authorList>
            <consortium name="DOE Joint Genome Institute"/>
            <person name="Haridas S."/>
            <person name="Albert R."/>
            <person name="Binder M."/>
            <person name="Bloem J."/>
            <person name="Labutti K."/>
            <person name="Salamov A."/>
            <person name="Andreopoulos B."/>
            <person name="Baker S.E."/>
            <person name="Barry K."/>
            <person name="Bills G."/>
            <person name="Bluhm B.H."/>
            <person name="Cannon C."/>
            <person name="Castanera R."/>
            <person name="Culley D.E."/>
            <person name="Daum C."/>
            <person name="Ezra D."/>
            <person name="Gonzalez J.B."/>
            <person name="Henrissat B."/>
            <person name="Kuo A."/>
            <person name="Liang C."/>
            <person name="Lipzen A."/>
            <person name="Lutzoni F."/>
            <person name="Magnuson J."/>
            <person name="Mondo S."/>
            <person name="Nolan M."/>
            <person name="Ohm R."/>
            <person name="Pangilinan J."/>
            <person name="Park H.-J."/>
            <person name="Ramirez L."/>
            <person name="Alfaro M."/>
            <person name="Sun H."/>
            <person name="Tritt A."/>
            <person name="Yoshinaga Y."/>
            <person name="Zwiers L.-H."/>
            <person name="Turgeon B.G."/>
            <person name="Goodwin S.B."/>
            <person name="Spatafora J.W."/>
            <person name="Crous P.W."/>
            <person name="Grigoriev I.V."/>
        </authorList>
    </citation>
    <scope>NUCLEOTIDE SEQUENCE</scope>
    <source>
        <strain evidence="3">CBS 342.82</strain>
    </source>
</reference>
<dbReference type="OrthoDB" id="504708at2759"/>